<evidence type="ECO:0000313" key="1">
    <source>
        <dbReference type="EMBL" id="JAH84058.1"/>
    </source>
</evidence>
<name>A0A0E9W3H6_ANGAN</name>
<dbReference type="AlphaFoldDB" id="A0A0E9W3H6"/>
<organism evidence="1">
    <name type="scientific">Anguilla anguilla</name>
    <name type="common">European freshwater eel</name>
    <name type="synonym">Muraena anguilla</name>
    <dbReference type="NCBI Taxonomy" id="7936"/>
    <lineage>
        <taxon>Eukaryota</taxon>
        <taxon>Metazoa</taxon>
        <taxon>Chordata</taxon>
        <taxon>Craniata</taxon>
        <taxon>Vertebrata</taxon>
        <taxon>Euteleostomi</taxon>
        <taxon>Actinopterygii</taxon>
        <taxon>Neopterygii</taxon>
        <taxon>Teleostei</taxon>
        <taxon>Anguilliformes</taxon>
        <taxon>Anguillidae</taxon>
        <taxon>Anguilla</taxon>
    </lineage>
</organism>
<proteinExistence type="predicted"/>
<protein>
    <submittedName>
        <fullName evidence="1">Uncharacterized protein</fullName>
    </submittedName>
</protein>
<accession>A0A0E9W3H6</accession>
<dbReference type="EMBL" id="GBXM01024519">
    <property type="protein sequence ID" value="JAH84058.1"/>
    <property type="molecule type" value="Transcribed_RNA"/>
</dbReference>
<reference evidence="1" key="2">
    <citation type="journal article" date="2015" name="Fish Shellfish Immunol.">
        <title>Early steps in the European eel (Anguilla anguilla)-Vibrio vulnificus interaction in the gills: Role of the RtxA13 toxin.</title>
        <authorList>
            <person name="Callol A."/>
            <person name="Pajuelo D."/>
            <person name="Ebbesson L."/>
            <person name="Teles M."/>
            <person name="MacKenzie S."/>
            <person name="Amaro C."/>
        </authorList>
    </citation>
    <scope>NUCLEOTIDE SEQUENCE</scope>
</reference>
<reference evidence="1" key="1">
    <citation type="submission" date="2014-11" db="EMBL/GenBank/DDBJ databases">
        <authorList>
            <person name="Amaro Gonzalez C."/>
        </authorList>
    </citation>
    <scope>NUCLEOTIDE SEQUENCE</scope>
</reference>
<sequence length="34" mass="3905">MCCCHSHTQRSVSFACRFRRETPCGQTCQLNISL</sequence>